<evidence type="ECO:0000313" key="2">
    <source>
        <dbReference type="EMBL" id="KKA18464.1"/>
    </source>
</evidence>
<dbReference type="OrthoDB" id="539213at2759"/>
<protein>
    <submittedName>
        <fullName evidence="2">Ankyrin repeat containing protein</fullName>
    </submittedName>
</protein>
<dbReference type="PANTHER" id="PTHR43558">
    <property type="entry name" value="REDUCTASE, PUTATIVE (AFU_ORTHOLOGUE AFUA_3G10540)-RELATED"/>
    <property type="match status" value="1"/>
</dbReference>
<dbReference type="GeneID" id="25319853"/>
<reference evidence="2 3" key="1">
    <citation type="submission" date="2015-04" db="EMBL/GenBank/DDBJ databases">
        <authorList>
            <person name="Heijne W.H."/>
            <person name="Fedorova N.D."/>
            <person name="Nierman W.C."/>
            <person name="Vollebregt A.W."/>
            <person name="Zhao Z."/>
            <person name="Wu L."/>
            <person name="Kumar M."/>
            <person name="Stam H."/>
            <person name="van den Berg M.A."/>
            <person name="Pel H.J."/>
        </authorList>
    </citation>
    <scope>NUCLEOTIDE SEQUENCE [LARGE SCALE GENOMIC DNA]</scope>
    <source>
        <strain evidence="2 3">CBS 393.64</strain>
    </source>
</reference>
<evidence type="ECO:0000313" key="3">
    <source>
        <dbReference type="Proteomes" id="UP000053958"/>
    </source>
</evidence>
<gene>
    <name evidence="2" type="ORF">T310_7582</name>
</gene>
<name>A0A0F4YJR6_RASE3</name>
<evidence type="ECO:0000256" key="1">
    <source>
        <dbReference type="SAM" id="MobiDB-lite"/>
    </source>
</evidence>
<feature type="region of interest" description="Disordered" evidence="1">
    <location>
        <begin position="338"/>
        <end position="364"/>
    </location>
</feature>
<dbReference type="Proteomes" id="UP000053958">
    <property type="component" value="Unassembled WGS sequence"/>
</dbReference>
<dbReference type="RefSeq" id="XP_013325076.1">
    <property type="nucleotide sequence ID" value="XM_013469622.1"/>
</dbReference>
<dbReference type="InterPro" id="IPR053354">
    <property type="entry name" value="MGDG_epimerase"/>
</dbReference>
<dbReference type="STRING" id="1408163.A0A0F4YJR6"/>
<keyword evidence="3" id="KW-1185">Reference proteome</keyword>
<organism evidence="2 3">
    <name type="scientific">Rasamsonia emersonii (strain ATCC 16479 / CBS 393.64 / IMI 116815)</name>
    <dbReference type="NCBI Taxonomy" id="1408163"/>
    <lineage>
        <taxon>Eukaryota</taxon>
        <taxon>Fungi</taxon>
        <taxon>Dikarya</taxon>
        <taxon>Ascomycota</taxon>
        <taxon>Pezizomycotina</taxon>
        <taxon>Eurotiomycetes</taxon>
        <taxon>Eurotiomycetidae</taxon>
        <taxon>Eurotiales</taxon>
        <taxon>Trichocomaceae</taxon>
        <taxon>Rasamsonia</taxon>
    </lineage>
</organism>
<dbReference type="AlphaFoldDB" id="A0A0F4YJR6"/>
<comment type="caution">
    <text evidence="2">The sequence shown here is derived from an EMBL/GenBank/DDBJ whole genome shotgun (WGS) entry which is preliminary data.</text>
</comment>
<sequence>MVTILTALKHFPESPLRTHETTHDMESQNLPVPLQNFIPYFREKAVSGAAVHEVMARFHAHETRLRQIYAQDTESHMIADPYSNTVPIFARYEHLLTIRARQADSESTREQEQYIFPLDVADRRETGSLAVVRSLVDFQRNFRIFSEWSLDDWHNIVVAGGAVTTCLLPVPLPHNASDGALRLLPLPILIFLSMDSMSRKRFRRWSISKLASAVMFSAKPRYPTRHVQIVLRLYRNISEILTRFDVDCAGVAFNGSQVWATPRALAAFMTQVNTVDFTRCSPLYENRLAKYAKRGFEVLWQGFDRSKIDRTIFDRDASQVVGLARLLVLEKGWIERNGRSGSGVDSSSHRDRRAGVCDGEDSSETSNYEFICIPYGPGYDATRITKRLQRIERRLNRARPGMSSTKLHRHPCFVGSVKDVVLDCCSSCPDPETETDMAMEAENSRRYVSGAVRFLKVQHWSPIIITRIRGLW</sequence>
<proteinExistence type="predicted"/>
<accession>A0A0F4YJR6</accession>
<dbReference type="PANTHER" id="PTHR43558:SF6">
    <property type="entry name" value="REDUCTASE, PUTATIVE (AFU_ORTHOLOGUE AFUA_3G10540)-RELATED"/>
    <property type="match status" value="1"/>
</dbReference>
<dbReference type="EMBL" id="LASV01000453">
    <property type="protein sequence ID" value="KKA18464.1"/>
    <property type="molecule type" value="Genomic_DNA"/>
</dbReference>